<dbReference type="EMBL" id="CAJVPJ010001547">
    <property type="protein sequence ID" value="CAG8595602.1"/>
    <property type="molecule type" value="Genomic_DNA"/>
</dbReference>
<proteinExistence type="predicted"/>
<dbReference type="OrthoDB" id="2414403at2759"/>
<feature type="transmembrane region" description="Helical" evidence="1">
    <location>
        <begin position="651"/>
        <end position="669"/>
    </location>
</feature>
<evidence type="ECO:0000313" key="2">
    <source>
        <dbReference type="EMBL" id="CAG8595602.1"/>
    </source>
</evidence>
<evidence type="ECO:0000256" key="1">
    <source>
        <dbReference type="SAM" id="Phobius"/>
    </source>
</evidence>
<comment type="caution">
    <text evidence="2">The sequence shown here is derived from an EMBL/GenBank/DDBJ whole genome shotgun (WGS) entry which is preliminary data.</text>
</comment>
<evidence type="ECO:0000313" key="3">
    <source>
        <dbReference type="Proteomes" id="UP000789572"/>
    </source>
</evidence>
<organism evidence="2 3">
    <name type="scientific">Paraglomus occultum</name>
    <dbReference type="NCBI Taxonomy" id="144539"/>
    <lineage>
        <taxon>Eukaryota</taxon>
        <taxon>Fungi</taxon>
        <taxon>Fungi incertae sedis</taxon>
        <taxon>Mucoromycota</taxon>
        <taxon>Glomeromycotina</taxon>
        <taxon>Glomeromycetes</taxon>
        <taxon>Paraglomerales</taxon>
        <taxon>Paraglomeraceae</taxon>
        <taxon>Paraglomus</taxon>
    </lineage>
</organism>
<feature type="non-terminal residue" evidence="2">
    <location>
        <position position="709"/>
    </location>
</feature>
<feature type="transmembrane region" description="Helical" evidence="1">
    <location>
        <begin position="580"/>
        <end position="601"/>
    </location>
</feature>
<keyword evidence="1" id="KW-0812">Transmembrane</keyword>
<dbReference type="Proteomes" id="UP000789572">
    <property type="component" value="Unassembled WGS sequence"/>
</dbReference>
<sequence length="709" mass="78686">MRSLGNSSFEQYGIPVAYNGSLGVPTLLASFNDTLSGRIFKSMVPDAGFLYAKKIGANGPVIWKRCSTAVEDGIVDCSNNGTFALSNGAQIQDFKIFSTVDGSFSFVFATQTLNEYGANINNKELVIMFLDPDSNQVTKPTTIYTSPPGVDQITIGDCGLSFGGYGYTCLLLISTGRNQILHQVDFHSTRPGVSDVDLKTASKDIVGLDRIKFLFDGGYLLLYNFAKDGETFIKRARMIDPDGQSVQTIPFAQPVTKLHVYPRSNTVWYWESNSTQSWSIISHDLPKYTKYDANYQSPNVITTTPVIDSEIAIRSTTLDITYNIQVKPATGNVTIYATDGVKKYFRQSYSPIFSQYCQSGERNQTLTLDVLTSTFNQPNMTYYVVLDNGFVESMQDGEPILGISDGKWKFRTAPIPPNDVYVPFGIATVCLNSVGTFRFLQFSKSERSAFLSSLSNTLASIVPISSSRLSIFEKFRVQSVSGQKQVLLSIRVGAATSDMDMGANSVIDYLNVLIKNKGITAVSRFPETMLLDEDFGARIEPNIWNEYKRNIIIAAAAMLLIGLFYLLARRLNPEANNAAIFTLVLAMYDVVIDVVFIVRNGQDVRSLYIPSILVFVFAILFNTTIAVYIMITENMRSYKFHVWTQSCAKSAAVFTVLAASNIEVLTVTYSGLVKSEYFSAPFSEQSIKIIFWASTASFFLEDVMQFIIQ</sequence>
<name>A0A9N9CBS5_9GLOM</name>
<feature type="transmembrane region" description="Helical" evidence="1">
    <location>
        <begin position="607"/>
        <end position="631"/>
    </location>
</feature>
<keyword evidence="1" id="KW-0472">Membrane</keyword>
<dbReference type="AlphaFoldDB" id="A0A9N9CBS5"/>
<gene>
    <name evidence="2" type="ORF">POCULU_LOCUS7199</name>
</gene>
<keyword evidence="3" id="KW-1185">Reference proteome</keyword>
<accession>A0A9N9CBS5</accession>
<reference evidence="2" key="1">
    <citation type="submission" date="2021-06" db="EMBL/GenBank/DDBJ databases">
        <authorList>
            <person name="Kallberg Y."/>
            <person name="Tangrot J."/>
            <person name="Rosling A."/>
        </authorList>
    </citation>
    <scope>NUCLEOTIDE SEQUENCE</scope>
    <source>
        <strain evidence="2">IA702</strain>
    </source>
</reference>
<keyword evidence="1" id="KW-1133">Transmembrane helix</keyword>
<feature type="transmembrane region" description="Helical" evidence="1">
    <location>
        <begin position="551"/>
        <end position="568"/>
    </location>
</feature>
<protein>
    <submittedName>
        <fullName evidence="2">9829_t:CDS:1</fullName>
    </submittedName>
</protein>